<dbReference type="GO" id="GO:0009247">
    <property type="term" value="P:glycolipid biosynthetic process"/>
    <property type="evidence" value="ECO:0007669"/>
    <property type="project" value="TreeGrafter"/>
</dbReference>
<comment type="similarity">
    <text evidence="1">Belongs to the saccharopine dehydrogenase family.</text>
</comment>
<dbReference type="GO" id="GO:0005811">
    <property type="term" value="C:lipid droplet"/>
    <property type="evidence" value="ECO:0007669"/>
    <property type="project" value="TreeGrafter"/>
</dbReference>
<dbReference type="PANTHER" id="PTHR12286:SF5">
    <property type="entry name" value="SACCHAROPINE DEHYDROGENASE-LIKE OXIDOREDUCTASE"/>
    <property type="match status" value="1"/>
</dbReference>
<protein>
    <recommendedName>
        <fullName evidence="3">Saccharopine dehydrogenase NADP binding domain-containing protein</fullName>
    </recommendedName>
</protein>
<dbReference type="GO" id="GO:0005886">
    <property type="term" value="C:plasma membrane"/>
    <property type="evidence" value="ECO:0007669"/>
    <property type="project" value="TreeGrafter"/>
</dbReference>
<dbReference type="Gene3D" id="3.40.50.720">
    <property type="entry name" value="NAD(P)-binding Rossmann-like Domain"/>
    <property type="match status" value="1"/>
</dbReference>
<dbReference type="PANTHER" id="PTHR12286">
    <property type="entry name" value="SACCHAROPINE DEHYDROGENASE-LIKE OXIDOREDUCTASE"/>
    <property type="match status" value="1"/>
</dbReference>
<dbReference type="AlphaFoldDB" id="A0A7S0T9V8"/>
<feature type="transmembrane region" description="Helical" evidence="2">
    <location>
        <begin position="301"/>
        <end position="328"/>
    </location>
</feature>
<evidence type="ECO:0000256" key="2">
    <source>
        <dbReference type="SAM" id="Phobius"/>
    </source>
</evidence>
<evidence type="ECO:0000256" key="1">
    <source>
        <dbReference type="ARBA" id="ARBA00038048"/>
    </source>
</evidence>
<gene>
    <name evidence="4" type="ORF">PDEL0327_LOCUS1514</name>
</gene>
<evidence type="ECO:0000313" key="4">
    <source>
        <dbReference type="EMBL" id="CAD8730021.1"/>
    </source>
</evidence>
<reference evidence="4" key="1">
    <citation type="submission" date="2021-01" db="EMBL/GenBank/DDBJ databases">
        <authorList>
            <person name="Corre E."/>
            <person name="Pelletier E."/>
            <person name="Niang G."/>
            <person name="Scheremetjew M."/>
            <person name="Finn R."/>
            <person name="Kale V."/>
            <person name="Holt S."/>
            <person name="Cochrane G."/>
            <person name="Meng A."/>
            <person name="Brown T."/>
            <person name="Cohen L."/>
        </authorList>
    </citation>
    <scope>NUCLEOTIDE SEQUENCE</scope>
    <source>
        <strain evidence="4">B596</strain>
    </source>
</reference>
<dbReference type="InterPro" id="IPR005097">
    <property type="entry name" value="Sacchrp_dh_NADP-bd"/>
</dbReference>
<dbReference type="InterPro" id="IPR051276">
    <property type="entry name" value="Saccharopine_DH-like_oxidrdct"/>
</dbReference>
<keyword evidence="2" id="KW-1133">Transmembrane helix</keyword>
<proteinExistence type="inferred from homology"/>
<dbReference type="Pfam" id="PF03435">
    <property type="entry name" value="Sacchrp_dh_NADP"/>
    <property type="match status" value="1"/>
</dbReference>
<keyword evidence="2" id="KW-0472">Membrane</keyword>
<sequence length="456" mass="50124">MMVPVLKANTMSERPWDLVVFGATGDAGMAIATYIANNVDAYKKPGSEKFQWAIAGRSEDKLNKLRSRIIASTSADNEIGVLKSDLQFGRDMSEMANSTRVLVACVGPYTVLGERAYAACVEHGTNYVDVTGEVDWVGSMRGKYQARALETGATLCSFAGYDCVPCDITLYLARKELSKCDGKEAIVTNFETVSYTANGVFPRGTIRTTFLKMKESSSFFGKLVRYADSQDGIHWYTAMALSRWLLPKWSPEYGAFTLPHFMGWCNIPVIHKSHDAFLNCVFHDRFAIANSKGNPSNGYGLLQIIVVYLVMLVVAPPFVCLQIVIFFIPSIADRLLKYFDSLEYRGNSEENQDSINNSTSDIWAYATSSLGAKATVHLHIKGDAGIKATSILASNTAFSMLSLLDKDELPKGLIGSPSVIVGDTLVERLRDEQTIGDVCTVIVTVTEKESSKKKEC</sequence>
<dbReference type="GO" id="GO:0005739">
    <property type="term" value="C:mitochondrion"/>
    <property type="evidence" value="ECO:0007669"/>
    <property type="project" value="TreeGrafter"/>
</dbReference>
<dbReference type="EMBL" id="HBFG01002003">
    <property type="protein sequence ID" value="CAD8730021.1"/>
    <property type="molecule type" value="Transcribed_RNA"/>
</dbReference>
<feature type="domain" description="Saccharopine dehydrogenase NADP binding" evidence="3">
    <location>
        <begin position="19"/>
        <end position="154"/>
    </location>
</feature>
<name>A0A7S0T9V8_9STRA</name>
<organism evidence="4">
    <name type="scientific">Pseudo-nitzschia delicatissima</name>
    <dbReference type="NCBI Taxonomy" id="44447"/>
    <lineage>
        <taxon>Eukaryota</taxon>
        <taxon>Sar</taxon>
        <taxon>Stramenopiles</taxon>
        <taxon>Ochrophyta</taxon>
        <taxon>Bacillariophyta</taxon>
        <taxon>Bacillariophyceae</taxon>
        <taxon>Bacillariophycidae</taxon>
        <taxon>Bacillariales</taxon>
        <taxon>Bacillariaceae</taxon>
        <taxon>Pseudo-nitzschia</taxon>
    </lineage>
</organism>
<evidence type="ECO:0000259" key="3">
    <source>
        <dbReference type="Pfam" id="PF03435"/>
    </source>
</evidence>
<accession>A0A7S0T9V8</accession>
<keyword evidence="2" id="KW-0812">Transmembrane</keyword>